<protein>
    <submittedName>
        <fullName evidence="1">Uncharacterized protein</fullName>
    </submittedName>
</protein>
<accession>A0AAV0Z8S3</accession>
<gene>
    <name evidence="1" type="ORF">VFH_I131280</name>
</gene>
<sequence length="133" mass="15727">MFVPLSAIANHHLYRFDRDSIFLSLSSLNPLNKKNMHYARGRNWRVLPTEELRRLFRATNTMRKPERNLQITRLNGSGRVTMELMKWNQKEKSAVKMKILWDEQIPSRSLMSLSMLCEVPINRLYSHPVTDDV</sequence>
<dbReference type="AlphaFoldDB" id="A0AAV0Z8S3"/>
<evidence type="ECO:0000313" key="2">
    <source>
        <dbReference type="Proteomes" id="UP001157006"/>
    </source>
</evidence>
<proteinExistence type="predicted"/>
<dbReference type="Proteomes" id="UP001157006">
    <property type="component" value="Chromosome 1S"/>
</dbReference>
<organism evidence="1 2">
    <name type="scientific">Vicia faba</name>
    <name type="common">Broad bean</name>
    <name type="synonym">Faba vulgaris</name>
    <dbReference type="NCBI Taxonomy" id="3906"/>
    <lineage>
        <taxon>Eukaryota</taxon>
        <taxon>Viridiplantae</taxon>
        <taxon>Streptophyta</taxon>
        <taxon>Embryophyta</taxon>
        <taxon>Tracheophyta</taxon>
        <taxon>Spermatophyta</taxon>
        <taxon>Magnoliopsida</taxon>
        <taxon>eudicotyledons</taxon>
        <taxon>Gunneridae</taxon>
        <taxon>Pentapetalae</taxon>
        <taxon>rosids</taxon>
        <taxon>fabids</taxon>
        <taxon>Fabales</taxon>
        <taxon>Fabaceae</taxon>
        <taxon>Papilionoideae</taxon>
        <taxon>50 kb inversion clade</taxon>
        <taxon>NPAAA clade</taxon>
        <taxon>Hologalegina</taxon>
        <taxon>IRL clade</taxon>
        <taxon>Fabeae</taxon>
        <taxon>Vicia</taxon>
    </lineage>
</organism>
<reference evidence="1 2" key="1">
    <citation type="submission" date="2023-01" db="EMBL/GenBank/DDBJ databases">
        <authorList>
            <person name="Kreplak J."/>
        </authorList>
    </citation>
    <scope>NUCLEOTIDE SEQUENCE [LARGE SCALE GENOMIC DNA]</scope>
</reference>
<evidence type="ECO:0000313" key="1">
    <source>
        <dbReference type="EMBL" id="CAI8594246.1"/>
    </source>
</evidence>
<name>A0AAV0Z8S3_VICFA</name>
<dbReference type="EMBL" id="OX451735">
    <property type="protein sequence ID" value="CAI8594246.1"/>
    <property type="molecule type" value="Genomic_DNA"/>
</dbReference>
<keyword evidence="2" id="KW-1185">Reference proteome</keyword>